<evidence type="ECO:0000313" key="4">
    <source>
        <dbReference type="Proteomes" id="UP000321746"/>
    </source>
</evidence>
<dbReference type="SUPFAM" id="SSF50346">
    <property type="entry name" value="PRC-barrel domain"/>
    <property type="match status" value="1"/>
</dbReference>
<dbReference type="InterPro" id="IPR011033">
    <property type="entry name" value="PRC_barrel-like_sf"/>
</dbReference>
<sequence>MGVADSSLVTPRLGAVCLALFVAVISGPEAYAGDADSPPAPVVNPSLISPAGTQDNQHTATQGAPPPALPAIDPSRDEPTGDNPEQSIALTPQENAAAGPAKKDSQPVAEIASLPLGGLLDRQVRGTDHGTLGHIVDVLIGADGQIKAIVVDIGGFLGVGNRRVAIAWSLLSLEDADPKYPITVLAPSGVIRSAPAYNPGEKTTQILTGPRTTAPAADADKENEQKSASPDTSPDGPVIAPIRMTAPPTQEKSSPDSGNPEQNKDTTQPDAQGQTRPPAHEHDR</sequence>
<feature type="region of interest" description="Disordered" evidence="1">
    <location>
        <begin position="33"/>
        <end position="87"/>
    </location>
</feature>
<accession>A0A511XKL0</accession>
<comment type="caution">
    <text evidence="3">The sequence shown here is derived from an EMBL/GenBank/DDBJ whole genome shotgun (WGS) entry which is preliminary data.</text>
</comment>
<reference evidence="3 4" key="1">
    <citation type="submission" date="2019-07" db="EMBL/GenBank/DDBJ databases">
        <title>Whole genome shotgun sequence of Acetobacter oeni NBRC 105207.</title>
        <authorList>
            <person name="Hosoyama A."/>
            <person name="Uohara A."/>
            <person name="Ohji S."/>
            <person name="Ichikawa N."/>
        </authorList>
    </citation>
    <scope>NUCLEOTIDE SEQUENCE [LARGE SCALE GENOMIC DNA]</scope>
    <source>
        <strain evidence="3 4">NBRC 105207</strain>
    </source>
</reference>
<dbReference type="Pfam" id="PF05239">
    <property type="entry name" value="PRC"/>
    <property type="match status" value="1"/>
</dbReference>
<organism evidence="3 4">
    <name type="scientific">Acetobacter oeni</name>
    <dbReference type="NCBI Taxonomy" id="304077"/>
    <lineage>
        <taxon>Bacteria</taxon>
        <taxon>Pseudomonadati</taxon>
        <taxon>Pseudomonadota</taxon>
        <taxon>Alphaproteobacteria</taxon>
        <taxon>Acetobacterales</taxon>
        <taxon>Acetobacteraceae</taxon>
        <taxon>Acetobacter</taxon>
    </lineage>
</organism>
<dbReference type="AlphaFoldDB" id="A0A511XKL0"/>
<evidence type="ECO:0000256" key="1">
    <source>
        <dbReference type="SAM" id="MobiDB-lite"/>
    </source>
</evidence>
<protein>
    <recommendedName>
        <fullName evidence="2">PRC-barrel domain-containing protein</fullName>
    </recommendedName>
</protein>
<dbReference type="Gene3D" id="2.30.30.240">
    <property type="entry name" value="PRC-barrel domain"/>
    <property type="match status" value="1"/>
</dbReference>
<proteinExistence type="predicted"/>
<gene>
    <name evidence="3" type="ORF">AOE01nite_16970</name>
</gene>
<dbReference type="InterPro" id="IPR027275">
    <property type="entry name" value="PRC-brl_dom"/>
</dbReference>
<feature type="compositionally biased region" description="Polar residues" evidence="1">
    <location>
        <begin position="247"/>
        <end position="275"/>
    </location>
</feature>
<keyword evidence="4" id="KW-1185">Reference proteome</keyword>
<dbReference type="EMBL" id="BJYG01000020">
    <property type="protein sequence ID" value="GEN63473.1"/>
    <property type="molecule type" value="Genomic_DNA"/>
</dbReference>
<evidence type="ECO:0000259" key="2">
    <source>
        <dbReference type="Pfam" id="PF05239"/>
    </source>
</evidence>
<feature type="compositionally biased region" description="Polar residues" evidence="1">
    <location>
        <begin position="201"/>
        <end position="211"/>
    </location>
</feature>
<evidence type="ECO:0000313" key="3">
    <source>
        <dbReference type="EMBL" id="GEN63473.1"/>
    </source>
</evidence>
<dbReference type="OrthoDB" id="8021018at2"/>
<feature type="region of interest" description="Disordered" evidence="1">
    <location>
        <begin position="192"/>
        <end position="284"/>
    </location>
</feature>
<dbReference type="Proteomes" id="UP000321746">
    <property type="component" value="Unassembled WGS sequence"/>
</dbReference>
<feature type="domain" description="PRC-barrel" evidence="2">
    <location>
        <begin position="120"/>
        <end position="169"/>
    </location>
</feature>
<feature type="compositionally biased region" description="Polar residues" evidence="1">
    <location>
        <begin position="51"/>
        <end position="62"/>
    </location>
</feature>
<name>A0A511XKL0_9PROT</name>